<organism evidence="3 4">
    <name type="scientific">Campylobacter armoricus</name>
    <dbReference type="NCBI Taxonomy" id="2505970"/>
    <lineage>
        <taxon>Bacteria</taxon>
        <taxon>Pseudomonadati</taxon>
        <taxon>Campylobacterota</taxon>
        <taxon>Epsilonproteobacteria</taxon>
        <taxon>Campylobacterales</taxon>
        <taxon>Campylobacteraceae</taxon>
        <taxon>Campylobacter</taxon>
    </lineage>
</organism>
<sequence length="856" mass="99640">MDKRKIKIKSQLIKKILKFLIIPIICFIALFIYLKNGIYIEKLEFSSINFEKLYIKLDKKLILNAKKITIVSSKENTQDDKSLNKAFKLIKNVKYLYWFFQEFNIENIFVNNYPVEFIYKDDFFYVNGKNLLVKLNLKFNHKTIEVAINEFLLKDYNLSVIGLLSVNSQTKFYNFKGKIDSDFLKSDIKFLLKREEIAYELENINTNNISKIFEILTENGIELPKNLDLWVGGKVKADFYFIEKLSGFADFGKHRYYLNDIKAKGYVNNLKVILDNGIDPITSPFVRLNFAKQRLDFSYEKLQFNNYDLSQSKIYIDNMLNEKAGIFIHIKSDNARADYRVDKILQLYDVYLPFLQNNGITKTDLILKIPFDEPEKILYEGKFNILNSNINIRDLKIIQADVDLKKDKLEIKNAKVQSELISGDTNASINLKQKKGKIKTYISKIVLPQDSLKLEDKILDLELDFEQNTSVYNKEFTTTLNFNQGMDIYVNKLSKFKDYSKFMQENKIYDGELYLSTTNFKDFNIDLNNTTFESILLYKDNNPYEYDSFNVKIKGSDFNLTSLSGNIFAQKDNADVNVTLHNLNLLISQKDTKNASDTLENTIYNINAKNIDLILQDYNKTLDFDYFNAKIHNGNIQVWANRGKSKFDFLLNESQLQVRALKMDDDFLNTFMRENIFENGEFNLYIDGNSTDFFKGKFLFKDTYLRDLKFHQQLLSFIDTIPSLLLFKAPTFNEKGFSVENAGISFNRKKDLFDIDALNFNGDSADVLGQIKINLRSNQIDGLLELRTLKSASSVISKVPIINQIILGKDRQISTQIKLTGFVDNPEFKTQLITQGLQLPYHLIKNIFELPTNLIK</sequence>
<feature type="transmembrane region" description="Helical" evidence="1">
    <location>
        <begin position="12"/>
        <end position="34"/>
    </location>
</feature>
<gene>
    <name evidence="3" type="ORF">CARM_0903</name>
</gene>
<reference evidence="3 4" key="1">
    <citation type="submission" date="2020-05" db="EMBL/GenBank/DDBJ databases">
        <title>Complete genome sequencing of Campylobacter and Arcobacter type strains.</title>
        <authorList>
            <person name="Miller W.G."/>
            <person name="Yee E."/>
        </authorList>
    </citation>
    <scope>NUCLEOTIDE SEQUENCE [LARGE SCALE GENOMIC DNA]</scope>
    <source>
        <strain evidence="3 4">CCUG 73571</strain>
    </source>
</reference>
<dbReference type="InterPro" id="IPR025263">
    <property type="entry name" value="YhdP_central"/>
</dbReference>
<dbReference type="Proteomes" id="UP000509246">
    <property type="component" value="Chromosome"/>
</dbReference>
<proteinExistence type="predicted"/>
<keyword evidence="1" id="KW-0472">Membrane</keyword>
<feature type="domain" description="YhdP central" evidence="2">
    <location>
        <begin position="582"/>
        <end position="827"/>
    </location>
</feature>
<feature type="domain" description="YhdP central" evidence="2">
    <location>
        <begin position="244"/>
        <end position="528"/>
    </location>
</feature>
<dbReference type="AlphaFoldDB" id="A0A7L5HNU7"/>
<dbReference type="RefSeq" id="WP_176300999.1">
    <property type="nucleotide sequence ID" value="NZ_CP053825.1"/>
</dbReference>
<dbReference type="KEGG" id="carm:CARM_0903"/>
<protein>
    <submittedName>
        <fullName evidence="3">AsmA family protein (DUF3971 domain)</fullName>
    </submittedName>
</protein>
<evidence type="ECO:0000256" key="1">
    <source>
        <dbReference type="SAM" id="Phobius"/>
    </source>
</evidence>
<dbReference type="EMBL" id="CP053825">
    <property type="protein sequence ID" value="QKF79812.1"/>
    <property type="molecule type" value="Genomic_DNA"/>
</dbReference>
<dbReference type="Pfam" id="PF13116">
    <property type="entry name" value="YhdP"/>
    <property type="match status" value="2"/>
</dbReference>
<evidence type="ECO:0000313" key="3">
    <source>
        <dbReference type="EMBL" id="QKF79812.1"/>
    </source>
</evidence>
<keyword evidence="1" id="KW-0812">Transmembrane</keyword>
<evidence type="ECO:0000259" key="2">
    <source>
        <dbReference type="Pfam" id="PF13116"/>
    </source>
</evidence>
<keyword evidence="1" id="KW-1133">Transmembrane helix</keyword>
<name>A0A7L5HNU7_9BACT</name>
<keyword evidence="4" id="KW-1185">Reference proteome</keyword>
<evidence type="ECO:0000313" key="4">
    <source>
        <dbReference type="Proteomes" id="UP000509246"/>
    </source>
</evidence>
<dbReference type="GeneID" id="56586641"/>
<accession>A0A7L5HNU7</accession>